<keyword evidence="2" id="KW-0812">Transmembrane</keyword>
<evidence type="ECO:0000256" key="1">
    <source>
        <dbReference type="SAM" id="MobiDB-lite"/>
    </source>
</evidence>
<keyword evidence="4" id="KW-1185">Reference proteome</keyword>
<dbReference type="RefSeq" id="XP_013413047.1">
    <property type="nucleotide sequence ID" value="XM_013557593.1"/>
</dbReference>
<feature type="region of interest" description="Disordered" evidence="1">
    <location>
        <begin position="220"/>
        <end position="305"/>
    </location>
</feature>
<evidence type="ECO:0000313" key="4">
    <source>
        <dbReference type="Proteomes" id="UP000085678"/>
    </source>
</evidence>
<keyword evidence="3" id="KW-0732">Signal</keyword>
<feature type="transmembrane region" description="Helical" evidence="2">
    <location>
        <begin position="164"/>
        <end position="191"/>
    </location>
</feature>
<organism evidence="4 6">
    <name type="scientific">Lingula anatina</name>
    <name type="common">Brachiopod</name>
    <name type="synonym">Lingula unguis</name>
    <dbReference type="NCBI Taxonomy" id="7574"/>
    <lineage>
        <taxon>Eukaryota</taxon>
        <taxon>Metazoa</taxon>
        <taxon>Spiralia</taxon>
        <taxon>Lophotrochozoa</taxon>
        <taxon>Brachiopoda</taxon>
        <taxon>Linguliformea</taxon>
        <taxon>Lingulata</taxon>
        <taxon>Lingulida</taxon>
        <taxon>Linguloidea</taxon>
        <taxon>Lingulidae</taxon>
        <taxon>Lingula</taxon>
    </lineage>
</organism>
<dbReference type="KEGG" id="lak:106175533"/>
<accession>A0A1S3JRL4</accession>
<evidence type="ECO:0000313" key="5">
    <source>
        <dbReference type="RefSeq" id="XP_013413047.1"/>
    </source>
</evidence>
<dbReference type="SUPFAM" id="SSF49854">
    <property type="entry name" value="Spermadhesin, CUB domain"/>
    <property type="match status" value="1"/>
</dbReference>
<keyword evidence="2" id="KW-0472">Membrane</keyword>
<dbReference type="Proteomes" id="UP000085678">
    <property type="component" value="Unplaced"/>
</dbReference>
<evidence type="ECO:0000256" key="2">
    <source>
        <dbReference type="SAM" id="Phobius"/>
    </source>
</evidence>
<dbReference type="GeneID" id="106175533"/>
<gene>
    <name evidence="5 6" type="primary">LOC106175533</name>
</gene>
<dbReference type="AlphaFoldDB" id="A0A1S3JRL4"/>
<evidence type="ECO:0000313" key="6">
    <source>
        <dbReference type="RefSeq" id="XP_013413048.1"/>
    </source>
</evidence>
<dbReference type="RefSeq" id="XP_013413048.1">
    <property type="nucleotide sequence ID" value="XM_013557594.1"/>
</dbReference>
<feature type="chain" id="PRO_5014545962" evidence="3">
    <location>
        <begin position="25"/>
        <end position="305"/>
    </location>
</feature>
<protein>
    <submittedName>
        <fullName evidence="5 6">Uncharacterized protein LOC106175533 isoform X1</fullName>
    </submittedName>
</protein>
<sequence length="305" mass="33274">MTGINVSLCLIACLFGVLMLEIEGSTYYTADSYDCGESHYVYTYSSTTLKAWQLLSDRNYPPSSCTMYFDTGIEGDVVRVSFINVRLPCFSSAKLHFYDGYGTYVNKLKTLSCTSVTPQDFRSSGRYLTVKLESSSSESNYDFEIDLWEEDGGKPGQTNGGSALSIGIILGIVGGVFFIFALLFTAMGLLCRRYATNRSGRGITVMRPVVANVPQYPPSGQINPGFGPPPAYSEVTSPAPSGGQANPGLQPPPGGSQVQQGDTTRPYPQQQFYAPYPQQQSVPYPQQPNDPPNLEQPKNPLLPQQ</sequence>
<proteinExistence type="predicted"/>
<dbReference type="InterPro" id="IPR035914">
    <property type="entry name" value="Sperma_CUB_dom_sf"/>
</dbReference>
<keyword evidence="2" id="KW-1133">Transmembrane helix</keyword>
<feature type="compositionally biased region" description="Low complexity" evidence="1">
    <location>
        <begin position="255"/>
        <end position="284"/>
    </location>
</feature>
<evidence type="ECO:0000256" key="3">
    <source>
        <dbReference type="SAM" id="SignalP"/>
    </source>
</evidence>
<reference evidence="5 6" key="1">
    <citation type="submission" date="2025-04" db="UniProtKB">
        <authorList>
            <consortium name="RefSeq"/>
        </authorList>
    </citation>
    <scope>IDENTIFICATION</scope>
    <source>
        <tissue evidence="5 6">Gonads</tissue>
    </source>
</reference>
<name>A0A1S3JRL4_LINAN</name>
<dbReference type="Gene3D" id="2.60.120.290">
    <property type="entry name" value="Spermadhesin, CUB domain"/>
    <property type="match status" value="1"/>
</dbReference>
<feature type="signal peptide" evidence="3">
    <location>
        <begin position="1"/>
        <end position="24"/>
    </location>
</feature>